<feature type="transmembrane region" description="Helical" evidence="9">
    <location>
        <begin position="6"/>
        <end position="28"/>
    </location>
</feature>
<dbReference type="EC" id="3.4.24.-" evidence="8"/>
<organism evidence="12 13">
    <name type="scientific">Actinacidiphila bryophytorum</name>
    <dbReference type="NCBI Taxonomy" id="1436133"/>
    <lineage>
        <taxon>Bacteria</taxon>
        <taxon>Bacillati</taxon>
        <taxon>Actinomycetota</taxon>
        <taxon>Actinomycetes</taxon>
        <taxon>Kitasatosporales</taxon>
        <taxon>Streptomycetaceae</taxon>
        <taxon>Actinacidiphila</taxon>
    </lineage>
</organism>
<keyword evidence="5 8" id="KW-0862">Zinc</keyword>
<feature type="domain" description="Peptidase M4" evidence="10">
    <location>
        <begin position="228"/>
        <end position="304"/>
    </location>
</feature>
<dbReference type="AlphaFoldDB" id="A0A9W4H222"/>
<keyword evidence="8" id="KW-0964">Secreted</keyword>
<keyword evidence="3" id="KW-0479">Metal-binding</keyword>
<evidence type="ECO:0000256" key="7">
    <source>
        <dbReference type="PIRSR" id="PIRSR623612-1"/>
    </source>
</evidence>
<dbReference type="GO" id="GO:0004222">
    <property type="term" value="F:metalloendopeptidase activity"/>
    <property type="evidence" value="ECO:0007669"/>
    <property type="project" value="UniProtKB-UniRule"/>
</dbReference>
<keyword evidence="9" id="KW-0812">Transmembrane</keyword>
<evidence type="ECO:0000256" key="9">
    <source>
        <dbReference type="SAM" id="Phobius"/>
    </source>
</evidence>
<reference evidence="12" key="1">
    <citation type="submission" date="2021-06" db="EMBL/GenBank/DDBJ databases">
        <authorList>
            <person name="Arsene-Ploetze F."/>
        </authorList>
    </citation>
    <scope>NUCLEOTIDE SEQUENCE</scope>
    <source>
        <strain evidence="12">SBRY1</strain>
    </source>
</reference>
<evidence type="ECO:0000256" key="4">
    <source>
        <dbReference type="ARBA" id="ARBA00022801"/>
    </source>
</evidence>
<dbReference type="CDD" id="cd09597">
    <property type="entry name" value="M4_TLP"/>
    <property type="match status" value="1"/>
</dbReference>
<evidence type="ECO:0000259" key="10">
    <source>
        <dbReference type="Pfam" id="PF01447"/>
    </source>
</evidence>
<evidence type="ECO:0000256" key="2">
    <source>
        <dbReference type="ARBA" id="ARBA00022670"/>
    </source>
</evidence>
<evidence type="ECO:0000256" key="5">
    <source>
        <dbReference type="ARBA" id="ARBA00022833"/>
    </source>
</evidence>
<dbReference type="InterPro" id="IPR001570">
    <property type="entry name" value="Peptidase_M4_C_domain"/>
</dbReference>
<dbReference type="GO" id="GO:0005576">
    <property type="term" value="C:extracellular region"/>
    <property type="evidence" value="ECO:0007669"/>
    <property type="project" value="UniProtKB-SubCell"/>
</dbReference>
<dbReference type="EMBL" id="CAJVAX010000017">
    <property type="protein sequence ID" value="CAG7644158.1"/>
    <property type="molecule type" value="Genomic_DNA"/>
</dbReference>
<evidence type="ECO:0000256" key="8">
    <source>
        <dbReference type="RuleBase" id="RU366073"/>
    </source>
</evidence>
<dbReference type="RefSeq" id="WP_205048547.1">
    <property type="nucleotide sequence ID" value="NZ_CAJVAX010000017.1"/>
</dbReference>
<dbReference type="PANTHER" id="PTHR43579:SF1">
    <property type="entry name" value="NEUTRAL METALLOPROTEINASE"/>
    <property type="match status" value="1"/>
</dbReference>
<gene>
    <name evidence="12" type="ORF">SBRY_30988</name>
</gene>
<dbReference type="PANTHER" id="PTHR43579">
    <property type="match status" value="1"/>
</dbReference>
<keyword evidence="9" id="KW-1133">Transmembrane helix</keyword>
<keyword evidence="4 8" id="KW-0378">Hydrolase</keyword>
<dbReference type="InterPro" id="IPR013856">
    <property type="entry name" value="Peptidase_M4_domain"/>
</dbReference>
<dbReference type="Pfam" id="PF01447">
    <property type="entry name" value="Peptidase_M4"/>
    <property type="match status" value="1"/>
</dbReference>
<evidence type="ECO:0000256" key="3">
    <source>
        <dbReference type="ARBA" id="ARBA00022723"/>
    </source>
</evidence>
<evidence type="ECO:0000256" key="1">
    <source>
        <dbReference type="ARBA" id="ARBA00009388"/>
    </source>
</evidence>
<dbReference type="Gene3D" id="3.10.170.10">
    <property type="match status" value="1"/>
</dbReference>
<name>A0A9W4H222_9ACTN</name>
<evidence type="ECO:0000259" key="11">
    <source>
        <dbReference type="Pfam" id="PF02868"/>
    </source>
</evidence>
<keyword evidence="9" id="KW-0472">Membrane</keyword>
<comment type="function">
    <text evidence="8">Extracellular zinc metalloprotease.</text>
</comment>
<dbReference type="GO" id="GO:0046872">
    <property type="term" value="F:metal ion binding"/>
    <property type="evidence" value="ECO:0007669"/>
    <property type="project" value="UniProtKB-UniRule"/>
</dbReference>
<dbReference type="InterPro" id="IPR052759">
    <property type="entry name" value="Metalloprotease_M4"/>
</dbReference>
<proteinExistence type="inferred from homology"/>
<feature type="active site" description="Proton donor" evidence="7">
    <location>
        <position position="407"/>
    </location>
</feature>
<comment type="subcellular location">
    <subcellularLocation>
        <location evidence="8">Secreted</location>
    </subcellularLocation>
</comment>
<evidence type="ECO:0000313" key="13">
    <source>
        <dbReference type="Proteomes" id="UP001153328"/>
    </source>
</evidence>
<feature type="active site" evidence="7">
    <location>
        <position position="304"/>
    </location>
</feature>
<protein>
    <recommendedName>
        <fullName evidence="8">Neutral metalloproteinase</fullName>
        <ecNumber evidence="8">3.4.24.-</ecNumber>
    </recommendedName>
</protein>
<comment type="similarity">
    <text evidence="1 8">Belongs to the peptidase M4 family.</text>
</comment>
<evidence type="ECO:0000256" key="6">
    <source>
        <dbReference type="ARBA" id="ARBA00023049"/>
    </source>
</evidence>
<feature type="domain" description="Peptidase M4 C-terminal" evidence="11">
    <location>
        <begin position="318"/>
        <end position="442"/>
    </location>
</feature>
<dbReference type="Gene3D" id="1.10.390.10">
    <property type="entry name" value="Neutral Protease Domain 2"/>
    <property type="match status" value="1"/>
</dbReference>
<dbReference type="Pfam" id="PF02868">
    <property type="entry name" value="Peptidase_M4_C"/>
    <property type="match status" value="1"/>
</dbReference>
<keyword evidence="2 8" id="KW-0645">Protease</keyword>
<keyword evidence="6 8" id="KW-0482">Metalloprotease</keyword>
<dbReference type="PRINTS" id="PR00730">
    <property type="entry name" value="THERMOLYSIN"/>
</dbReference>
<dbReference type="InterPro" id="IPR027268">
    <property type="entry name" value="Peptidase_M4/M1_CTD_sf"/>
</dbReference>
<keyword evidence="13" id="KW-1185">Reference proteome</keyword>
<accession>A0A9W4H222</accession>
<dbReference type="GO" id="GO:0006508">
    <property type="term" value="P:proteolysis"/>
    <property type="evidence" value="ECO:0007669"/>
    <property type="project" value="UniProtKB-KW"/>
</dbReference>
<evidence type="ECO:0000313" key="12">
    <source>
        <dbReference type="EMBL" id="CAG7644158.1"/>
    </source>
</evidence>
<sequence>MGALDLLNTALALLGGGVVAVIGTLLKLRSEVRTSARLVYAELTRNCTSVAYFRRTDTWPAATGGTSRTVWEQHGPSVARFQGGGLFHEVHRGYAALEGVQFIAADSALAEPQRSDLVDLAVSDLLSAVRALAAVAGIPQDQLDAEVRRLSARPVGPGGAEPGGGLTDSGAVPPALLATIVDRSGADAPPTARHRAHGPVECTVYDAGHSRLLPGKLARGWGDRPTGDPAVDDAYDILVQTCGFFHDVFGRRSIDNHGTPLTAVVHFGDGFGNTFWNGNRIIIGDGDDLVFKRFSVAPEVVVAELCNMMPEIARFGGAGQSGALGASLRDVFGLLVRQYAYGEAADDASWIVGEGLLLPGVDGEGLRSFRLPGTAYDDPVLGSDPQAAHMDEYRDEPRAEQREAAVHRNSGIPSRAFYRAAVALGGHAWECAGAVWYHALTHTGPQPPGGPADFGTATDPGAPVAFGTSATFAAFAERTVAVADKRYGSVATRVVRQAWSDIGVL</sequence>
<dbReference type="Proteomes" id="UP001153328">
    <property type="component" value="Unassembled WGS sequence"/>
</dbReference>
<dbReference type="InterPro" id="IPR023612">
    <property type="entry name" value="Peptidase_M4"/>
</dbReference>
<comment type="cofactor">
    <cofactor evidence="8">
        <name>Zn(2+)</name>
        <dbReference type="ChEBI" id="CHEBI:29105"/>
    </cofactor>
</comment>
<dbReference type="SUPFAM" id="SSF55486">
    <property type="entry name" value="Metalloproteases ('zincins'), catalytic domain"/>
    <property type="match status" value="1"/>
</dbReference>
<comment type="caution">
    <text evidence="12">The sequence shown here is derived from an EMBL/GenBank/DDBJ whole genome shotgun (WGS) entry which is preliminary data.</text>
</comment>